<name>A0A485LMJ1_9STRA</name>
<feature type="repeat" description="RCC1" evidence="2">
    <location>
        <begin position="286"/>
        <end position="335"/>
    </location>
</feature>
<accession>A0A485LMJ1</accession>
<dbReference type="PANTHER" id="PTHR22870">
    <property type="entry name" value="REGULATOR OF CHROMOSOME CONDENSATION"/>
    <property type="match status" value="1"/>
</dbReference>
<feature type="repeat" description="RCC1" evidence="2">
    <location>
        <begin position="170"/>
        <end position="220"/>
    </location>
</feature>
<sequence length="392" mass="41569">MRGRGIYAWGSGGAGQLGTRDELDYAVPRPISVLGSLDDDVDATRRMEVVSGGCHSAGLTAHGQLYTWGEGKHGQLGYAVVAAPTTTSQLAPRHVEGTSLVRTVACGWWHTIAVMEEATSSDSKTSHVHGWGHGHVPAFDRVHSLLRTFPMAISSVSCGWKHSLLATTDGHVYAWGRGRHGELALGSSIHEAARPAPVEGLPPTARVFCGWQHSVFLTTAGEVWSSGSNKHGQLGTGPVAVAYTPARVDTWQGATDRDRSETAAAVVDMAVGWHHVVCVVNLVRKAVVYSWGKGDLGQLGHGEWTSEALPRPLRQLDDVIQVACGSEHTLLVTALGQVYSCGWGEHGNLGHDATVNVARPTAIAYFDDRNIRVTRCSAAGAVSLAVSIGDST</sequence>
<keyword evidence="6" id="KW-1185">Reference proteome</keyword>
<dbReference type="Gene3D" id="2.130.10.30">
    <property type="entry name" value="Regulator of chromosome condensation 1/beta-lactamase-inhibitor protein II"/>
    <property type="match status" value="3"/>
</dbReference>
<dbReference type="EMBL" id="VJMH01007261">
    <property type="protein sequence ID" value="KAF0684693.1"/>
    <property type="molecule type" value="Genomic_DNA"/>
</dbReference>
<proteinExistence type="predicted"/>
<feature type="repeat" description="RCC1" evidence="2">
    <location>
        <begin position="4"/>
        <end position="62"/>
    </location>
</feature>
<dbReference type="AlphaFoldDB" id="A0A485LMJ1"/>
<dbReference type="EMBL" id="CAADRA010007287">
    <property type="protein sequence ID" value="VFT99993.1"/>
    <property type="molecule type" value="Genomic_DNA"/>
</dbReference>
<dbReference type="OrthoDB" id="5370059at2759"/>
<dbReference type="PROSITE" id="PS00626">
    <property type="entry name" value="RCC1_2"/>
    <property type="match status" value="1"/>
</dbReference>
<feature type="repeat" description="RCC1" evidence="2">
    <location>
        <begin position="336"/>
        <end position="389"/>
    </location>
</feature>
<dbReference type="SUPFAM" id="SSF50985">
    <property type="entry name" value="RCC1/BLIP-II"/>
    <property type="match status" value="1"/>
</dbReference>
<reference evidence="4" key="2">
    <citation type="submission" date="2019-06" db="EMBL/GenBank/DDBJ databases">
        <title>Genomics analysis of Aphanomyces spp. identifies a new class of oomycete effector associated with host adaptation.</title>
        <authorList>
            <person name="Gaulin E."/>
        </authorList>
    </citation>
    <scope>NUCLEOTIDE SEQUENCE</scope>
    <source>
        <strain evidence="4">CBS 578.67</strain>
    </source>
</reference>
<evidence type="ECO:0000256" key="2">
    <source>
        <dbReference type="PROSITE-ProRule" id="PRU00235"/>
    </source>
</evidence>
<organism evidence="5 6">
    <name type="scientific">Aphanomyces stellatus</name>
    <dbReference type="NCBI Taxonomy" id="120398"/>
    <lineage>
        <taxon>Eukaryota</taxon>
        <taxon>Sar</taxon>
        <taxon>Stramenopiles</taxon>
        <taxon>Oomycota</taxon>
        <taxon>Saprolegniomycetes</taxon>
        <taxon>Saprolegniales</taxon>
        <taxon>Verrucalvaceae</taxon>
        <taxon>Aphanomyces</taxon>
    </lineage>
</organism>
<dbReference type="InterPro" id="IPR009091">
    <property type="entry name" value="RCC1/BLIP-II"/>
</dbReference>
<dbReference type="PRINTS" id="PR00633">
    <property type="entry name" value="RCCNDNSATION"/>
</dbReference>
<evidence type="ECO:0000259" key="3">
    <source>
        <dbReference type="Pfam" id="PF25390"/>
    </source>
</evidence>
<dbReference type="Pfam" id="PF25390">
    <property type="entry name" value="WD40_RLD"/>
    <property type="match status" value="1"/>
</dbReference>
<evidence type="ECO:0000313" key="4">
    <source>
        <dbReference type="EMBL" id="KAF0684693.1"/>
    </source>
</evidence>
<dbReference type="PANTHER" id="PTHR22870:SF466">
    <property type="entry name" value="ANKYRIN REPEAT-CONTAINING PROTEIN"/>
    <property type="match status" value="1"/>
</dbReference>
<evidence type="ECO:0000313" key="6">
    <source>
        <dbReference type="Proteomes" id="UP000332933"/>
    </source>
</evidence>
<feature type="domain" description="RCC1-like" evidence="3">
    <location>
        <begin position="6"/>
        <end position="384"/>
    </location>
</feature>
<reference evidence="5 6" key="1">
    <citation type="submission" date="2019-03" db="EMBL/GenBank/DDBJ databases">
        <authorList>
            <person name="Gaulin E."/>
            <person name="Dumas B."/>
        </authorList>
    </citation>
    <scope>NUCLEOTIDE SEQUENCE [LARGE SCALE GENOMIC DNA]</scope>
    <source>
        <strain evidence="5">CBS 568.67</strain>
    </source>
</reference>
<evidence type="ECO:0000256" key="1">
    <source>
        <dbReference type="ARBA" id="ARBA00022737"/>
    </source>
</evidence>
<dbReference type="InterPro" id="IPR051210">
    <property type="entry name" value="Ub_ligase/GEF_domain"/>
</dbReference>
<keyword evidence="1" id="KW-0677">Repeat</keyword>
<feature type="repeat" description="RCC1" evidence="2">
    <location>
        <begin position="221"/>
        <end position="282"/>
    </location>
</feature>
<gene>
    <name evidence="5" type="primary">Aste57867_23348</name>
    <name evidence="4" type="ORF">As57867_023277</name>
    <name evidence="5" type="ORF">ASTE57867_23348</name>
</gene>
<dbReference type="InterPro" id="IPR000408">
    <property type="entry name" value="Reg_chr_condens"/>
</dbReference>
<dbReference type="InterPro" id="IPR058923">
    <property type="entry name" value="RCC1-like_dom"/>
</dbReference>
<dbReference type="PROSITE" id="PS50012">
    <property type="entry name" value="RCC1_3"/>
    <property type="match status" value="6"/>
</dbReference>
<protein>
    <submittedName>
        <fullName evidence="5">Aste57867_23348 protein</fullName>
    </submittedName>
</protein>
<evidence type="ECO:0000313" key="5">
    <source>
        <dbReference type="EMBL" id="VFT99993.1"/>
    </source>
</evidence>
<dbReference type="Proteomes" id="UP000332933">
    <property type="component" value="Unassembled WGS sequence"/>
</dbReference>
<feature type="repeat" description="RCC1" evidence="2">
    <location>
        <begin position="63"/>
        <end position="117"/>
    </location>
</feature>